<dbReference type="SUPFAM" id="SSF57196">
    <property type="entry name" value="EGF/Laminin"/>
    <property type="match status" value="3"/>
</dbReference>
<dbReference type="InterPro" id="IPR009030">
    <property type="entry name" value="Growth_fac_rcpt_cys_sf"/>
</dbReference>
<evidence type="ECO:0000256" key="5">
    <source>
        <dbReference type="ARBA" id="ARBA00022729"/>
    </source>
</evidence>
<name>A0A674DNP4_SALTR</name>
<feature type="region of interest" description="Disordered" evidence="10">
    <location>
        <begin position="199"/>
        <end position="254"/>
    </location>
</feature>
<keyword evidence="15" id="KW-1185">Reference proteome</keyword>
<evidence type="ECO:0000256" key="2">
    <source>
        <dbReference type="ARBA" id="ARBA00022525"/>
    </source>
</evidence>
<dbReference type="GO" id="GO:0005509">
    <property type="term" value="F:calcium ion binding"/>
    <property type="evidence" value="ECO:0007669"/>
    <property type="project" value="InterPro"/>
</dbReference>
<keyword evidence="3" id="KW-0272">Extracellular matrix</keyword>
<dbReference type="InterPro" id="IPR018097">
    <property type="entry name" value="EGF_Ca-bd_CS"/>
</dbReference>
<feature type="domain" description="EGF-like" evidence="12">
    <location>
        <begin position="1194"/>
        <end position="1234"/>
    </location>
</feature>
<dbReference type="SUPFAM" id="SSF57184">
    <property type="entry name" value="Growth factor receptor domain"/>
    <property type="match status" value="3"/>
</dbReference>
<dbReference type="InterPro" id="IPR049883">
    <property type="entry name" value="NOTCH1_EGF-like"/>
</dbReference>
<comment type="caution">
    <text evidence="9">Lacks conserved residue(s) required for the propagation of feature annotation.</text>
</comment>
<dbReference type="Pfam" id="PF00683">
    <property type="entry name" value="TB"/>
    <property type="match status" value="3"/>
</dbReference>
<feature type="domain" description="EGF-like" evidence="12">
    <location>
        <begin position="755"/>
        <end position="794"/>
    </location>
</feature>
<feature type="chain" id="PRO_5025686558" evidence="11">
    <location>
        <begin position="23"/>
        <end position="1235"/>
    </location>
</feature>
<evidence type="ECO:0000256" key="8">
    <source>
        <dbReference type="ARBA" id="ARBA00023180"/>
    </source>
</evidence>
<feature type="domain" description="EGF-like" evidence="12">
    <location>
        <begin position="795"/>
        <end position="837"/>
    </location>
</feature>
<dbReference type="SMART" id="SM00179">
    <property type="entry name" value="EGF_CA"/>
    <property type="match status" value="13"/>
</dbReference>
<dbReference type="InterPro" id="IPR052080">
    <property type="entry name" value="vWF_C/EGF_Fibrillin"/>
</dbReference>
<feature type="domain" description="EGF-like" evidence="12">
    <location>
        <begin position="504"/>
        <end position="540"/>
    </location>
</feature>
<evidence type="ECO:0000256" key="3">
    <source>
        <dbReference type="ARBA" id="ARBA00022530"/>
    </source>
</evidence>
<evidence type="ECO:0000256" key="9">
    <source>
        <dbReference type="PROSITE-ProRule" id="PRU00076"/>
    </source>
</evidence>
<keyword evidence="6" id="KW-0677">Repeat</keyword>
<dbReference type="InterPro" id="IPR001881">
    <property type="entry name" value="EGF-like_Ca-bd_dom"/>
</dbReference>
<dbReference type="FunFam" id="2.10.25.10:FF:000014">
    <property type="entry name" value="Latent-transforming growth factor beta-binding protein 3"/>
    <property type="match status" value="1"/>
</dbReference>
<dbReference type="PANTHER" id="PTHR47333:SF4">
    <property type="entry name" value="EGF-LIKE DOMAIN-CONTAINING PROTEIN"/>
    <property type="match status" value="1"/>
</dbReference>
<dbReference type="FunFam" id="2.10.25.10:FF:000068">
    <property type="entry name" value="Latent transforming growth factor beta binding protein 3"/>
    <property type="match status" value="1"/>
</dbReference>
<evidence type="ECO:0000256" key="4">
    <source>
        <dbReference type="ARBA" id="ARBA00022536"/>
    </source>
</evidence>
<dbReference type="InterPro" id="IPR036773">
    <property type="entry name" value="TB_dom_sf"/>
</dbReference>
<evidence type="ECO:0000256" key="1">
    <source>
        <dbReference type="ARBA" id="ARBA00004498"/>
    </source>
</evidence>
<feature type="signal peptide" evidence="11">
    <location>
        <begin position="1"/>
        <end position="22"/>
    </location>
</feature>
<dbReference type="FunFam" id="2.10.25.10:FF:000002">
    <property type="entry name" value="Latent-transforming growth factor beta-binding protein 3"/>
    <property type="match status" value="1"/>
</dbReference>
<evidence type="ECO:0000259" key="12">
    <source>
        <dbReference type="PROSITE" id="PS50026"/>
    </source>
</evidence>
<organism evidence="14 15">
    <name type="scientific">Salmo trutta</name>
    <name type="common">Brown trout</name>
    <dbReference type="NCBI Taxonomy" id="8032"/>
    <lineage>
        <taxon>Eukaryota</taxon>
        <taxon>Metazoa</taxon>
        <taxon>Chordata</taxon>
        <taxon>Craniata</taxon>
        <taxon>Vertebrata</taxon>
        <taxon>Euteleostomi</taxon>
        <taxon>Actinopterygii</taxon>
        <taxon>Neopterygii</taxon>
        <taxon>Teleostei</taxon>
        <taxon>Protacanthopterygii</taxon>
        <taxon>Salmoniformes</taxon>
        <taxon>Salmonidae</taxon>
        <taxon>Salmoninae</taxon>
        <taxon>Salmo</taxon>
    </lineage>
</organism>
<dbReference type="PANTHER" id="PTHR47333">
    <property type="entry name" value="VON WILLEBRAND FACTOR C AND EGF DOMAIN-CONTAINING PROTEIN"/>
    <property type="match status" value="1"/>
</dbReference>
<comment type="subcellular location">
    <subcellularLocation>
        <location evidence="1">Secreted</location>
        <location evidence="1">Extracellular space</location>
        <location evidence="1">Extracellular matrix</location>
    </subcellularLocation>
</comment>
<dbReference type="InterPro" id="IPR000152">
    <property type="entry name" value="EGF-type_Asp/Asn_hydroxyl_site"/>
</dbReference>
<dbReference type="GO" id="GO:0048731">
    <property type="term" value="P:system development"/>
    <property type="evidence" value="ECO:0007669"/>
    <property type="project" value="UniProtKB-ARBA"/>
</dbReference>
<dbReference type="PROSITE" id="PS01186">
    <property type="entry name" value="EGF_2"/>
    <property type="match status" value="5"/>
</dbReference>
<dbReference type="FunFam" id="2.10.25.10:FF:000019">
    <property type="entry name" value="latent-transforming growth factor beta-binding protein 1 isoform X2"/>
    <property type="match status" value="2"/>
</dbReference>
<feature type="domain" description="EGF-like" evidence="12">
    <location>
        <begin position="714"/>
        <end position="754"/>
    </location>
</feature>
<evidence type="ECO:0000259" key="13">
    <source>
        <dbReference type="PROSITE" id="PS51364"/>
    </source>
</evidence>
<protein>
    <submittedName>
        <fullName evidence="14">Latent transforming growth factor beta binding protein 3</fullName>
    </submittedName>
</protein>
<dbReference type="PROSITE" id="PS01187">
    <property type="entry name" value="EGF_CA"/>
    <property type="match status" value="3"/>
</dbReference>
<keyword evidence="8" id="KW-0325">Glycoprotein</keyword>
<dbReference type="PROSITE" id="PS50026">
    <property type="entry name" value="EGF_3"/>
    <property type="match status" value="9"/>
</dbReference>
<gene>
    <name evidence="14" type="primary">LTBP3</name>
    <name evidence="14" type="synonym">LOC115204320</name>
</gene>
<dbReference type="FunFam" id="2.10.25.10:FF:000115">
    <property type="entry name" value="latent-transforming growth factor beta-binding protein 4 isoform X2"/>
    <property type="match status" value="1"/>
</dbReference>
<dbReference type="InParanoid" id="A0A674DNP4"/>
<dbReference type="AlphaFoldDB" id="A0A674DNP4"/>
<dbReference type="PROSITE" id="PS51364">
    <property type="entry name" value="TB"/>
    <property type="match status" value="3"/>
</dbReference>
<evidence type="ECO:0000313" key="15">
    <source>
        <dbReference type="Proteomes" id="UP000472277"/>
    </source>
</evidence>
<dbReference type="Gene3D" id="3.90.290.10">
    <property type="entry name" value="TGF-beta binding (TB) domain"/>
    <property type="match status" value="3"/>
</dbReference>
<dbReference type="SMART" id="SM00181">
    <property type="entry name" value="EGF"/>
    <property type="match status" value="13"/>
</dbReference>
<feature type="domain" description="EGF-like" evidence="12">
    <location>
        <begin position="966"/>
        <end position="1002"/>
    </location>
</feature>
<proteinExistence type="predicted"/>
<dbReference type="CDD" id="cd00054">
    <property type="entry name" value="EGF_CA"/>
    <property type="match status" value="9"/>
</dbReference>
<feature type="domain" description="TB" evidence="13">
    <location>
        <begin position="847"/>
        <end position="901"/>
    </location>
</feature>
<dbReference type="Gene3D" id="2.10.25.10">
    <property type="entry name" value="Laminin"/>
    <property type="match status" value="13"/>
</dbReference>
<reference evidence="14" key="1">
    <citation type="submission" date="2025-08" db="UniProtKB">
        <authorList>
            <consortium name="Ensembl"/>
        </authorList>
    </citation>
    <scope>IDENTIFICATION</scope>
</reference>
<feature type="domain" description="EGF-like" evidence="12">
    <location>
        <begin position="590"/>
        <end position="632"/>
    </location>
</feature>
<evidence type="ECO:0000256" key="7">
    <source>
        <dbReference type="ARBA" id="ARBA00023157"/>
    </source>
</evidence>
<accession>A0A674DNP4</accession>
<feature type="domain" description="EGF-like" evidence="12">
    <location>
        <begin position="546"/>
        <end position="589"/>
    </location>
</feature>
<keyword evidence="5 11" id="KW-0732">Signal</keyword>
<dbReference type="Proteomes" id="UP000472277">
    <property type="component" value="Chromosome 12"/>
</dbReference>
<dbReference type="InterPro" id="IPR000742">
    <property type="entry name" value="EGF"/>
</dbReference>
<evidence type="ECO:0000256" key="10">
    <source>
        <dbReference type="SAM" id="MobiDB-lite"/>
    </source>
</evidence>
<reference evidence="14" key="2">
    <citation type="submission" date="2025-09" db="UniProtKB">
        <authorList>
            <consortium name="Ensembl"/>
        </authorList>
    </citation>
    <scope>IDENTIFICATION</scope>
</reference>
<feature type="domain" description="TB" evidence="13">
    <location>
        <begin position="1067"/>
        <end position="1113"/>
    </location>
</feature>
<dbReference type="InterPro" id="IPR017878">
    <property type="entry name" value="TB_dom"/>
</dbReference>
<evidence type="ECO:0000256" key="6">
    <source>
        <dbReference type="ARBA" id="ARBA00022737"/>
    </source>
</evidence>
<feature type="domain" description="EGF-like" evidence="12">
    <location>
        <begin position="673"/>
        <end position="713"/>
    </location>
</feature>
<sequence>MPSLIISHLLVIWLGVQRLAWCAERASTRERFKVVIAPLICKRICLKGQCQDTCEQGNNTTLIGENGQSADTLTGPGFRVGECPNNIFLGGHTGSLAGRGLSPKPNPRAFVKQPLTGQVPCFGLMRTVARPSIFRPVCAVPAPRICQGELGTQPVQVVPFLRSRPPVRLYGPVHQPSPVCPVPAPRTSLEVRVSSLIPPEPAPRTRLPVHQPSPVRPVPAPRTSPKVRVSSLAHPAPRTRLPVRQPSPTRPVPAPRTGPEFCLVHIWYGCKSLPMSYSYCFSDKPILTFSFTLSSLTLSPTLSLSPHYLSPTLFFFATHLFLCACKPGFTLDRTRCSPSPVEQAQCFLMATDAGRCEHALPTRLSQEMCCCTVGKAWGSSCERCPQDGTASFSKICPAGKGYFLHSVRETVAFPPQIHTSLEQEHKQEGEYPTPPPIIRLNPDSDPLEVAQTQVSREFHYTVQSKRPSHVHIKSCNVVVSMMGCAVQRSTVLCRLLCAPLPTAETDECRLNRNLCGHGECVNVHTGYKCECYAGYRLHPQRNACVDDDECDAEPCGHGRGICINTEGSYRCRCLHGYKLLVYHGKVRCVDVNECSKPDICGQGGQCVNLPGSYKCDCHKGFRSKSQRQPACEDINECLDPSSCPNEQCENTPGSYECVPCFSGHQAQGGVCYDVNECQKRGVCPNGRCENLPGTYRCLCNEGFLSAADSKGCRDIDECEDDRLCANGRCVNTEGSFQCQCYPGYQRTQEGSHCEDINECERPSNCQRGRCINSMGSYRCECQKGYMLVGGRRCQDIDECATDRGLCQPHGVCENRQGSYVCVCKDGFILSEDKHSCEEIEVDMEDKKECYLNLDDTVFCDSVLATNVTKQECCCSIGVGWGDHCEIYPCPVYHSSEFHSLCPVGRGFYQEEGVTGYGLSVHIDIDECVLFSNEICKEGRCMNTQPGYECYCQQGFYYDSNLLECIDVNECHDESLCTNGQCKNTRGSFYCTCNSPWTPDASSKNQQCFFVAAGVDECQDPLNCKRGHCVDTPGSYYCICSPPWILATDRNSCVTLEEQADRTAAHKDVCFLQVDEDLICSHPRNGLVFTYSECCCHYGRGWGPECRTCPQRNSGGAQTLPSHHLNNIFSPSLLSLSFSLTRARSFCFGSEGDSSEEDSDECSCANGRCVRSYLSTMCDCNTGFRLDHSRTRCTDIDECAEPGVRVNPCKNARCVNSIGSFKCYCKNGFVPARRRR</sequence>
<dbReference type="GeneTree" id="ENSGT00940000160285"/>
<dbReference type="Pfam" id="PF07645">
    <property type="entry name" value="EGF_CA"/>
    <property type="match status" value="12"/>
</dbReference>
<dbReference type="FunFam" id="2.10.25.10:FF:000005">
    <property type="entry name" value="Fibrillin 2"/>
    <property type="match status" value="1"/>
</dbReference>
<keyword evidence="2" id="KW-0964">Secreted</keyword>
<feature type="domain" description="TB" evidence="13">
    <location>
        <begin position="344"/>
        <end position="396"/>
    </location>
</feature>
<evidence type="ECO:0000313" key="14">
    <source>
        <dbReference type="Ensembl" id="ENSSTUP00000097612.1"/>
    </source>
</evidence>
<dbReference type="GO" id="GO:2001205">
    <property type="term" value="P:negative regulation of osteoclast development"/>
    <property type="evidence" value="ECO:0007669"/>
    <property type="project" value="UniProtKB-ARBA"/>
</dbReference>
<dbReference type="FunFam" id="2.10.25.10:FF:000077">
    <property type="entry name" value="Latent-transforming growth factor beta-binding protein 3 isoform 1"/>
    <property type="match status" value="1"/>
</dbReference>
<keyword evidence="4 9" id="KW-0245">EGF-like domain</keyword>
<dbReference type="SUPFAM" id="SSF57581">
    <property type="entry name" value="TB module/8-cys domain"/>
    <property type="match status" value="3"/>
</dbReference>
<dbReference type="PROSITE" id="PS00010">
    <property type="entry name" value="ASX_HYDROXYL"/>
    <property type="match status" value="10"/>
</dbReference>
<evidence type="ECO:0000256" key="11">
    <source>
        <dbReference type="SAM" id="SignalP"/>
    </source>
</evidence>
<keyword evidence="7" id="KW-1015">Disulfide bond</keyword>
<dbReference type="FunFam" id="2.10.25.10:FF:000003">
    <property type="entry name" value="fibrillin-1 isoform X1"/>
    <property type="match status" value="1"/>
</dbReference>
<dbReference type="Ensembl" id="ENSSTUT00000104816.1">
    <property type="protein sequence ID" value="ENSSTUP00000097612.1"/>
    <property type="gene ID" value="ENSSTUG00000043277.1"/>
</dbReference>